<name>A0ABW7QDD5_9MICO</name>
<accession>A0ABW7QDD5</accession>
<gene>
    <name evidence="2" type="ORF">ACH3VR_21240</name>
</gene>
<evidence type="ECO:0000313" key="2">
    <source>
        <dbReference type="EMBL" id="MFH8252905.1"/>
    </source>
</evidence>
<dbReference type="EMBL" id="JBIQWL010000013">
    <property type="protein sequence ID" value="MFH8252905.1"/>
    <property type="molecule type" value="Genomic_DNA"/>
</dbReference>
<organism evidence="2 3">
    <name type="scientific">Microbacterium alkaliflavum</name>
    <dbReference type="NCBI Taxonomy" id="3248839"/>
    <lineage>
        <taxon>Bacteria</taxon>
        <taxon>Bacillati</taxon>
        <taxon>Actinomycetota</taxon>
        <taxon>Actinomycetes</taxon>
        <taxon>Micrococcales</taxon>
        <taxon>Microbacteriaceae</taxon>
        <taxon>Microbacterium</taxon>
    </lineage>
</organism>
<feature type="region of interest" description="Disordered" evidence="1">
    <location>
        <begin position="1"/>
        <end position="21"/>
    </location>
</feature>
<evidence type="ECO:0008006" key="4">
    <source>
        <dbReference type="Google" id="ProtNLM"/>
    </source>
</evidence>
<dbReference type="RefSeq" id="WP_397558333.1">
    <property type="nucleotide sequence ID" value="NZ_JBIQWL010000013.1"/>
</dbReference>
<sequence length="390" mass="44118">MALPLEPPTKKTRAGTRRKASDLLDEAFETDTLVQHARQQTRWPKPRAAIALDIDVFGAGSNGPRIDSICKWLLDELAGRVYTDDRQVKLLFARTWRQQPLSASDLATFWGDAGPPLPDDTGKRSAMRYVTAQPRANILADLRAASRLDERWDPFDDDHGGRYADPHHASAHRDHLVDYRALFDPDDERDAGEDRLLGHQIEYADQVQQQRLVDLIISSLFTRLPVDDHDLWGRVWDWLPYSPYIFHLGVLPERGGSTTFRHNLYRMLATRRDQFPRLFPMRSTSGISMILFEDADTGKDLDNLVRTVLPDVLTVLRPPRTDLPGWIAEEADPATGSVDIPFIEVAALPSQGTDMPAGSVIFGLSSGHRHQSWWDSIADHLERTLDPDTH</sequence>
<keyword evidence="3" id="KW-1185">Reference proteome</keyword>
<reference evidence="2 3" key="1">
    <citation type="submission" date="2024-09" db="EMBL/GenBank/DDBJ databases">
        <authorList>
            <person name="Pan X."/>
        </authorList>
    </citation>
    <scope>NUCLEOTIDE SEQUENCE [LARGE SCALE GENOMIC DNA]</scope>
    <source>
        <strain evidence="2 3">B2969</strain>
    </source>
</reference>
<proteinExistence type="predicted"/>
<evidence type="ECO:0000256" key="1">
    <source>
        <dbReference type="SAM" id="MobiDB-lite"/>
    </source>
</evidence>
<protein>
    <recommendedName>
        <fullName evidence="4">DUF3800 domain-containing protein</fullName>
    </recommendedName>
</protein>
<comment type="caution">
    <text evidence="2">The sequence shown here is derived from an EMBL/GenBank/DDBJ whole genome shotgun (WGS) entry which is preliminary data.</text>
</comment>
<evidence type="ECO:0000313" key="3">
    <source>
        <dbReference type="Proteomes" id="UP001610861"/>
    </source>
</evidence>
<dbReference type="Proteomes" id="UP001610861">
    <property type="component" value="Unassembled WGS sequence"/>
</dbReference>